<dbReference type="PATRIC" id="fig|1384056.3.peg.2483"/>
<dbReference type="InterPro" id="IPR012668">
    <property type="entry name" value="CHP02466"/>
</dbReference>
<dbReference type="STRING" id="1384056.N787_04805"/>
<dbReference type="RefSeq" id="WP_052575458.1">
    <property type="nucleotide sequence ID" value="NZ_AVCK01000055.1"/>
</dbReference>
<dbReference type="SMART" id="SM00028">
    <property type="entry name" value="TPR"/>
    <property type="match status" value="5"/>
</dbReference>
<evidence type="ECO:0000256" key="3">
    <source>
        <dbReference type="PROSITE-ProRule" id="PRU00339"/>
    </source>
</evidence>
<dbReference type="PANTHER" id="PTHR45586">
    <property type="entry name" value="TPR REPEAT-CONTAINING PROTEIN PA4667"/>
    <property type="match status" value="1"/>
</dbReference>
<dbReference type="AlphaFoldDB" id="A0A091ASX2"/>
<evidence type="ECO:0000313" key="4">
    <source>
        <dbReference type="EMBL" id="KFN42094.1"/>
    </source>
</evidence>
<evidence type="ECO:0000256" key="2">
    <source>
        <dbReference type="ARBA" id="ARBA00022803"/>
    </source>
</evidence>
<proteinExistence type="predicted"/>
<sequence>MASAGAPQALTTDEAKQLEAAIALMREGKADQALRRVDDLLAKVPRSPDAHQLMAMCQSELGEYALAERSFRRALELAPDQPLLLVNLATLLRKVARVPEALVLFQRATEVAPGFGKAWLELGNTLFDLGLPDKAVPALERAVQVQPESVMGWSALGSAYRVVEQWESAEAAFLRALKLAPGYSAGWVNLGALMRLRGRADEAIACFERAAIAGYQGPELADAMAGALLDQGHADKALEQASRVAEAHPDFVPGHVTLAHLLWEYGPRLAPGRDAIETFRATLQSRPDDAALSHEFARFLLAAGRAEDALDVVRRLRLKRDLPALGLMEAQALDDLGYAGRARQAYEALENGPLANVPAFLNAYARHLLRAGDWQGAAARAEASTRIAPAHQEGWAYLGTAWRLLGDAREEWLCDYQRLVANLRIDTPPGHASLDAFLAALRVRLDALHQAGREPVLQSLRGGSQTPGRLFGRKDPLIAQLQAAIEQAIERWLPSLPDDASHPFLSRKANRMRMSGSWSVKLWSSGRHVNHIHPEGWMSSAFYVSLPPSVRQQAAEGHAGHLQFGQPPAELGLDLAPRRILRPEPGHLALFPSYLWHGTVPFEDEQPRMTVAFDLVPLAPGK</sequence>
<feature type="repeat" description="TPR" evidence="3">
    <location>
        <begin position="48"/>
        <end position="81"/>
    </location>
</feature>
<dbReference type="Pfam" id="PF13428">
    <property type="entry name" value="TPR_14"/>
    <property type="match status" value="1"/>
</dbReference>
<protein>
    <submittedName>
        <fullName evidence="4">Uncharacterized protein</fullName>
    </submittedName>
</protein>
<evidence type="ECO:0000313" key="5">
    <source>
        <dbReference type="Proteomes" id="UP000029393"/>
    </source>
</evidence>
<dbReference type="Proteomes" id="UP000029393">
    <property type="component" value="Unassembled WGS sequence"/>
</dbReference>
<dbReference type="Gene3D" id="2.60.120.620">
    <property type="entry name" value="q2cbj1_9rhob like domain"/>
    <property type="match status" value="1"/>
</dbReference>
<dbReference type="PROSITE" id="PS50005">
    <property type="entry name" value="TPR"/>
    <property type="match status" value="3"/>
</dbReference>
<dbReference type="Gene3D" id="1.25.40.10">
    <property type="entry name" value="Tetratricopeptide repeat domain"/>
    <property type="match status" value="2"/>
</dbReference>
<organism evidence="4 5">
    <name type="scientific">Arenimonas metalli CF5-1</name>
    <dbReference type="NCBI Taxonomy" id="1384056"/>
    <lineage>
        <taxon>Bacteria</taxon>
        <taxon>Pseudomonadati</taxon>
        <taxon>Pseudomonadota</taxon>
        <taxon>Gammaproteobacteria</taxon>
        <taxon>Lysobacterales</taxon>
        <taxon>Lysobacteraceae</taxon>
        <taxon>Arenimonas</taxon>
    </lineage>
</organism>
<dbReference type="InterPro" id="IPR011990">
    <property type="entry name" value="TPR-like_helical_dom_sf"/>
</dbReference>
<dbReference type="PANTHER" id="PTHR45586:SF1">
    <property type="entry name" value="LIPOPOLYSACCHARIDE ASSEMBLY PROTEIN B"/>
    <property type="match status" value="1"/>
</dbReference>
<reference evidence="4 5" key="1">
    <citation type="submission" date="2013-09" db="EMBL/GenBank/DDBJ databases">
        <title>Genome sequencing of Arenimonas metalli.</title>
        <authorList>
            <person name="Chen F."/>
            <person name="Wang G."/>
        </authorList>
    </citation>
    <scope>NUCLEOTIDE SEQUENCE [LARGE SCALE GENOMIC DNA]</scope>
    <source>
        <strain evidence="4 5">CF5-1</strain>
    </source>
</reference>
<dbReference type="Pfam" id="PF14559">
    <property type="entry name" value="TPR_19"/>
    <property type="match status" value="1"/>
</dbReference>
<dbReference type="OrthoDB" id="549777at2"/>
<keyword evidence="2 3" id="KW-0802">TPR repeat</keyword>
<keyword evidence="1" id="KW-0677">Repeat</keyword>
<dbReference type="SUPFAM" id="SSF48452">
    <property type="entry name" value="TPR-like"/>
    <property type="match status" value="2"/>
</dbReference>
<accession>A0A091ASX2</accession>
<keyword evidence="5" id="KW-1185">Reference proteome</keyword>
<dbReference type="EMBL" id="AVCK01000055">
    <property type="protein sequence ID" value="KFN42094.1"/>
    <property type="molecule type" value="Genomic_DNA"/>
</dbReference>
<feature type="repeat" description="TPR" evidence="3">
    <location>
        <begin position="116"/>
        <end position="149"/>
    </location>
</feature>
<dbReference type="Pfam" id="PF13432">
    <property type="entry name" value="TPR_16"/>
    <property type="match status" value="1"/>
</dbReference>
<dbReference type="eggNOG" id="COG0457">
    <property type="taxonomic scope" value="Bacteria"/>
</dbReference>
<feature type="repeat" description="TPR" evidence="3">
    <location>
        <begin position="150"/>
        <end position="183"/>
    </location>
</feature>
<comment type="caution">
    <text evidence="4">The sequence shown here is derived from an EMBL/GenBank/DDBJ whole genome shotgun (WGS) entry which is preliminary data.</text>
</comment>
<dbReference type="Pfam" id="PF13759">
    <property type="entry name" value="2OG-FeII_Oxy_5"/>
    <property type="match status" value="1"/>
</dbReference>
<dbReference type="InterPro" id="IPR019734">
    <property type="entry name" value="TPR_rpt"/>
</dbReference>
<name>A0A091ASX2_9GAMM</name>
<evidence type="ECO:0000256" key="1">
    <source>
        <dbReference type="ARBA" id="ARBA00022737"/>
    </source>
</evidence>
<gene>
    <name evidence="4" type="ORF">N787_04805</name>
</gene>
<dbReference type="InterPro" id="IPR051012">
    <property type="entry name" value="CellSynth/LPSAsmb/PSIAsmb"/>
</dbReference>